<feature type="transmembrane region" description="Helical" evidence="7">
    <location>
        <begin position="111"/>
        <end position="129"/>
    </location>
</feature>
<feature type="transmembrane region" description="Helical" evidence="7">
    <location>
        <begin position="393"/>
        <end position="425"/>
    </location>
</feature>
<keyword evidence="7" id="KW-0520">NAD</keyword>
<keyword evidence="7 9" id="KW-0496">Mitochondrion</keyword>
<dbReference type="GO" id="GO:0008137">
    <property type="term" value="F:NADH dehydrogenase (ubiquinone) activity"/>
    <property type="evidence" value="ECO:0007669"/>
    <property type="project" value="UniProtKB-UniRule"/>
</dbReference>
<dbReference type="PANTHER" id="PTHR43507">
    <property type="entry name" value="NADH-UBIQUINONE OXIDOREDUCTASE CHAIN 4"/>
    <property type="match status" value="1"/>
</dbReference>
<feature type="transmembrane region" description="Helical" evidence="7">
    <location>
        <begin position="241"/>
        <end position="261"/>
    </location>
</feature>
<dbReference type="PRINTS" id="PR01437">
    <property type="entry name" value="NUOXDRDTASE4"/>
</dbReference>
<sequence>MLLSTIISLPLFGCLVLVFINKTEINFIRNFSLFWSLLILNVCVTLLFFFDTSSTHFQFLETTSWFSSININIVLGIDGLSLIMMLLTAFLIPVCILLCWNKSLTNQAKEYSIAFFGLEAILFCVFSSLDLMLFYILFEAVLIPMYLIIGFYGSRERRIRSSYMLFLYTLISSIIMFVSILFIFFNYGTTDYLILRTVEFEPLSEKLCWLAFFLSFAVKMPLVPFHIWLPEAHCEAPTSGSVILAGILLKLGGYGFLRYSVGLFPDASAFFTPFIFVISILGIVYASITTIQQVDLKKIIAYSSVGHMGVVTIGIFSSASQSILGSVFLMVSHGIVSGALFLCIGLLYERHHTRIIKYYSGLLTTMPLFSTFFTLFTMANIGLPGTSSFIGEFLIIAGCLLTNSWGAFFSASGMVLGAAYSLWLLNRILFGNIKKFSIQEYHDLTRIEFYYLFPYGLLTVIFGLFPEILINYIYIV</sequence>
<evidence type="ECO:0000256" key="7">
    <source>
        <dbReference type="RuleBase" id="RU003297"/>
    </source>
</evidence>
<name>A0A075DWE7_9EUKA</name>
<feature type="transmembrane region" description="Helical" evidence="7">
    <location>
        <begin position="449"/>
        <end position="475"/>
    </location>
</feature>
<dbReference type="GO" id="GO:0003954">
    <property type="term" value="F:NADH dehydrogenase activity"/>
    <property type="evidence" value="ECO:0007669"/>
    <property type="project" value="TreeGrafter"/>
</dbReference>
<keyword evidence="7" id="KW-0249">Electron transport</keyword>
<keyword evidence="6 7" id="KW-0472">Membrane</keyword>
<keyword evidence="7" id="KW-0813">Transport</keyword>
<dbReference type="AlphaFoldDB" id="A0A075DWE7"/>
<keyword evidence="7" id="KW-0830">Ubiquinone</keyword>
<evidence type="ECO:0000256" key="4">
    <source>
        <dbReference type="ARBA" id="ARBA00022692"/>
    </source>
</evidence>
<comment type="subcellular location">
    <subcellularLocation>
        <location evidence="2">Membrane</location>
        <topology evidence="2">Multi-pass membrane protein</topology>
    </subcellularLocation>
    <subcellularLocation>
        <location evidence="7">Mitochondrion membrane</location>
        <topology evidence="7">Multi-pass membrane protein</topology>
    </subcellularLocation>
</comment>
<dbReference type="EMBL" id="KJ201908">
    <property type="protein sequence ID" value="AHY04424.1"/>
    <property type="molecule type" value="Genomic_DNA"/>
</dbReference>
<feature type="transmembrane region" description="Helical" evidence="7">
    <location>
        <begin position="135"/>
        <end position="153"/>
    </location>
</feature>
<geneLocation type="mitochondrion" evidence="9"/>
<evidence type="ECO:0000259" key="8">
    <source>
        <dbReference type="Pfam" id="PF00361"/>
    </source>
</evidence>
<feature type="transmembrane region" description="Helical" evidence="7">
    <location>
        <begin position="323"/>
        <end position="348"/>
    </location>
</feature>
<comment type="function">
    <text evidence="1">Core subunit of the mitochondrial membrane respiratory chain NADH dehydrogenase (Complex I) that is believed to belong to the minimal assembly required for catalysis. Complex I functions in the transfer of electrons from NADH to the respiratory chain. The immediate electron acceptor for the enzyme is believed to be ubiquinone.</text>
</comment>
<keyword evidence="4 7" id="KW-0812">Transmembrane</keyword>
<feature type="transmembrane region" description="Helical" evidence="7">
    <location>
        <begin position="299"/>
        <end position="317"/>
    </location>
</feature>
<feature type="transmembrane region" description="Helical" evidence="7">
    <location>
        <begin position="6"/>
        <end position="21"/>
    </location>
</feature>
<feature type="domain" description="NADH:quinone oxidoreductase/Mrp antiporter transmembrane" evidence="8">
    <location>
        <begin position="128"/>
        <end position="408"/>
    </location>
</feature>
<dbReference type="GO" id="GO:0048039">
    <property type="term" value="F:ubiquinone binding"/>
    <property type="evidence" value="ECO:0007669"/>
    <property type="project" value="TreeGrafter"/>
</dbReference>
<evidence type="ECO:0000256" key="1">
    <source>
        <dbReference type="ARBA" id="ARBA00003257"/>
    </source>
</evidence>
<proteinExistence type="inferred from homology"/>
<dbReference type="GO" id="GO:0042773">
    <property type="term" value="P:ATP synthesis coupled electron transport"/>
    <property type="evidence" value="ECO:0007669"/>
    <property type="project" value="InterPro"/>
</dbReference>
<feature type="transmembrane region" description="Helical" evidence="7">
    <location>
        <begin position="207"/>
        <end position="229"/>
    </location>
</feature>
<evidence type="ECO:0000256" key="6">
    <source>
        <dbReference type="ARBA" id="ARBA00023136"/>
    </source>
</evidence>
<accession>A0A075DWE7</accession>
<keyword evidence="5 7" id="KW-1133">Transmembrane helix</keyword>
<dbReference type="EC" id="7.1.1.2" evidence="7"/>
<evidence type="ECO:0000256" key="3">
    <source>
        <dbReference type="ARBA" id="ARBA00009025"/>
    </source>
</evidence>
<gene>
    <name evidence="9" type="primary">nad4</name>
    <name evidence="9" type="ORF">Tobin-Mito_00068</name>
</gene>
<keyword evidence="7" id="KW-0679">Respiratory chain</keyword>
<dbReference type="GO" id="GO:0015990">
    <property type="term" value="P:electron transport coupled proton transport"/>
    <property type="evidence" value="ECO:0007669"/>
    <property type="project" value="TreeGrafter"/>
</dbReference>
<feature type="transmembrane region" description="Helical" evidence="7">
    <location>
        <begin position="33"/>
        <end position="50"/>
    </location>
</feature>
<comment type="catalytic activity">
    <reaction evidence="7">
        <text>a ubiquinone + NADH + 5 H(+)(in) = a ubiquinol + NAD(+) + 4 H(+)(out)</text>
        <dbReference type="Rhea" id="RHEA:29091"/>
        <dbReference type="Rhea" id="RHEA-COMP:9565"/>
        <dbReference type="Rhea" id="RHEA-COMP:9566"/>
        <dbReference type="ChEBI" id="CHEBI:15378"/>
        <dbReference type="ChEBI" id="CHEBI:16389"/>
        <dbReference type="ChEBI" id="CHEBI:17976"/>
        <dbReference type="ChEBI" id="CHEBI:57540"/>
        <dbReference type="ChEBI" id="CHEBI:57945"/>
        <dbReference type="EC" id="7.1.1.2"/>
    </reaction>
</comment>
<evidence type="ECO:0000256" key="2">
    <source>
        <dbReference type="ARBA" id="ARBA00004141"/>
    </source>
</evidence>
<comment type="similarity">
    <text evidence="3 7">Belongs to the complex I subunit 4 family.</text>
</comment>
<protein>
    <recommendedName>
        <fullName evidence="7">NADH-ubiquinone oxidoreductase chain 4</fullName>
        <ecNumber evidence="7">7.1.1.2</ecNumber>
    </recommendedName>
</protein>
<dbReference type="Pfam" id="PF00361">
    <property type="entry name" value="Proton_antipo_M"/>
    <property type="match status" value="1"/>
</dbReference>
<dbReference type="InterPro" id="IPR010227">
    <property type="entry name" value="NADH_Q_OxRdtase_chainM/4"/>
</dbReference>
<feature type="transmembrane region" description="Helical" evidence="7">
    <location>
        <begin position="360"/>
        <end position="381"/>
    </location>
</feature>
<evidence type="ECO:0000313" key="9">
    <source>
        <dbReference type="EMBL" id="AHY04424.1"/>
    </source>
</evidence>
<feature type="transmembrane region" description="Helical" evidence="7">
    <location>
        <begin position="267"/>
        <end position="287"/>
    </location>
</feature>
<evidence type="ECO:0000256" key="5">
    <source>
        <dbReference type="ARBA" id="ARBA00022989"/>
    </source>
</evidence>
<dbReference type="NCBIfam" id="TIGR01972">
    <property type="entry name" value="NDH_I_M"/>
    <property type="match status" value="1"/>
</dbReference>
<comment type="function">
    <text evidence="7">Core subunit of the mitochondrial membrane respiratory chain NADH dehydrogenase (Complex I) which catalyzes electron transfer from NADH through the respiratory chain, using ubiquinone as an electron acceptor. Essential for the catalytic activity and assembly of complex I.</text>
</comment>
<dbReference type="PANTHER" id="PTHR43507:SF1">
    <property type="entry name" value="NADH-UBIQUINONE OXIDOREDUCTASE CHAIN 4"/>
    <property type="match status" value="1"/>
</dbReference>
<feature type="transmembrane region" description="Helical" evidence="7">
    <location>
        <begin position="70"/>
        <end position="99"/>
    </location>
</feature>
<dbReference type="GO" id="GO:0031966">
    <property type="term" value="C:mitochondrial membrane"/>
    <property type="evidence" value="ECO:0007669"/>
    <property type="project" value="UniProtKB-SubCell"/>
</dbReference>
<dbReference type="InterPro" id="IPR001750">
    <property type="entry name" value="ND/Mrp_TM"/>
</dbReference>
<reference evidence="9" key="1">
    <citation type="journal article" date="2014" name="BMC Genomics">
        <title>The mitochondrial and chloroplast genomes of the haptophyte Chrysochromulina tobin contain unique repeat structures and gene profiles.</title>
        <authorList>
            <person name="Hovde B.T."/>
            <person name="Starkenburg S.R."/>
            <person name="Hunsperger H.M."/>
            <person name="Mercer L.D."/>
            <person name="Deodato C.R."/>
            <person name="Jha R.K."/>
            <person name="Chertkov O."/>
            <person name="Monnat R.J.Jr."/>
            <person name="Cattolico R.A."/>
        </authorList>
    </citation>
    <scope>NUCLEOTIDE SEQUENCE</scope>
    <source>
        <strain evidence="9">CCMP291</strain>
    </source>
</reference>
<dbReference type="InterPro" id="IPR003918">
    <property type="entry name" value="NADH_UbQ_OxRdtase"/>
</dbReference>
<feature type="transmembrane region" description="Helical" evidence="7">
    <location>
        <begin position="165"/>
        <end position="187"/>
    </location>
</feature>
<organism evidence="9">
    <name type="scientific">Chrysochromulina tobinii</name>
    <dbReference type="NCBI Taxonomy" id="1460289"/>
    <lineage>
        <taxon>Eukaryota</taxon>
        <taxon>Haptista</taxon>
        <taxon>Haptophyta</taxon>
        <taxon>Prymnesiophyceae</taxon>
        <taxon>Prymnesiales</taxon>
        <taxon>Chrysochromulinaceae</taxon>
        <taxon>Chrysochromulina</taxon>
    </lineage>
</organism>